<dbReference type="Proteomes" id="UP001430796">
    <property type="component" value="Unassembled WGS sequence"/>
</dbReference>
<accession>A0ABS9HU50</accession>
<dbReference type="EC" id="5.6.2.1" evidence="3"/>
<dbReference type="PROSITE" id="PS52038">
    <property type="entry name" value="TOPO_IB_2"/>
    <property type="match status" value="1"/>
</dbReference>
<comment type="catalytic activity">
    <reaction evidence="1">
        <text>ATP-independent breakage of single-stranded DNA, followed by passage and rejoining.</text>
        <dbReference type="EC" id="5.6.2.1"/>
    </reaction>
</comment>
<protein>
    <recommendedName>
        <fullName evidence="3">DNA topoisomerase</fullName>
        <ecNumber evidence="3">5.6.2.1</ecNumber>
    </recommendedName>
</protein>
<reference evidence="9" key="1">
    <citation type="submission" date="2022-01" db="EMBL/GenBank/DDBJ databases">
        <title>Lysobacter chinensis sp. nov., a bacterium isolated from cow dung compost.</title>
        <authorList>
            <person name="Zhou L.Y."/>
        </authorList>
    </citation>
    <scope>NUCLEOTIDE SEQUENCE [LARGE SCALE GENOMIC DNA]</scope>
    <source>
        <strain evidence="9">TLK-CK17</strain>
    </source>
</reference>
<dbReference type="Gene3D" id="3.30.66.10">
    <property type="entry name" value="DNA topoisomerase I domain"/>
    <property type="match status" value="1"/>
</dbReference>
<evidence type="ECO:0000313" key="9">
    <source>
        <dbReference type="Proteomes" id="UP001430796"/>
    </source>
</evidence>
<evidence type="ECO:0000256" key="5">
    <source>
        <dbReference type="ARBA" id="ARBA00023125"/>
    </source>
</evidence>
<evidence type="ECO:0000256" key="4">
    <source>
        <dbReference type="ARBA" id="ARBA00023029"/>
    </source>
</evidence>
<dbReference type="Gene3D" id="1.10.132.120">
    <property type="match status" value="1"/>
</dbReference>
<dbReference type="Pfam" id="PF01028">
    <property type="entry name" value="Topoisom_I"/>
    <property type="match status" value="1"/>
</dbReference>
<dbReference type="InterPro" id="IPR011010">
    <property type="entry name" value="DNA_brk_join_enz"/>
</dbReference>
<dbReference type="InterPro" id="IPR013500">
    <property type="entry name" value="TopoI_cat_euk"/>
</dbReference>
<dbReference type="InterPro" id="IPR014711">
    <property type="entry name" value="TopoI_cat_a-hlx-sub_euk"/>
</dbReference>
<reference evidence="8 9" key="2">
    <citation type="submission" date="2022-01" db="EMBL/GenBank/DDBJ databases">
        <title>Lysobacter chinensis sp. nov., a bacterium isolated from cow dung compost.</title>
        <authorList>
            <person name="Liu Y."/>
        </authorList>
    </citation>
    <scope>NUCLEOTIDE SEQUENCE [LARGE SCALE GENOMIC DNA]</scope>
    <source>
        <strain evidence="8 9">TLK-CK17</strain>
    </source>
</reference>
<evidence type="ECO:0000256" key="3">
    <source>
        <dbReference type="ARBA" id="ARBA00012891"/>
    </source>
</evidence>
<dbReference type="InterPro" id="IPR035447">
    <property type="entry name" value="DNA_topo_I_N_sf"/>
</dbReference>
<dbReference type="EMBL" id="JAKJPO010000007">
    <property type="protein sequence ID" value="MCF7222404.1"/>
    <property type="molecule type" value="Genomic_DNA"/>
</dbReference>
<dbReference type="SUPFAM" id="SSF56349">
    <property type="entry name" value="DNA breaking-rejoining enzymes"/>
    <property type="match status" value="1"/>
</dbReference>
<keyword evidence="5" id="KW-0238">DNA-binding</keyword>
<evidence type="ECO:0000313" key="8">
    <source>
        <dbReference type="EMBL" id="MCF7222404.1"/>
    </source>
</evidence>
<keyword evidence="6" id="KW-0413">Isomerase</keyword>
<sequence length="273" mass="31175">MSPRGHLQATGRDSKGRKQYRYHPRWRKLRDEHKFDRVAEFCAALPDLRRAIRRDLDLPGLPRDKVIAVLVWIMSATLLRIGNAAYARDNASFGLTTLRNRHARFLRDRLRLRFNGKGGRIQEVDVSDPRLVRLVRRMHQLPGQALFQYRDADGELQRVDSSMVNDYLHERMGQNFTAKDFRTWGATVAAFRLLASIPAPDPADADSATAIERQVVASVAAMLGNTAAVCRKSYIDPGLFEAWRDGLLPSAGNRRSARQWETTVCRFLARLHR</sequence>
<comment type="similarity">
    <text evidence="2">Belongs to the type IB topoisomerase family.</text>
</comment>
<name>A0ABS9HU50_9GAMM</name>
<dbReference type="PRINTS" id="PR00416">
    <property type="entry name" value="EUTPISMRASEI"/>
</dbReference>
<comment type="caution">
    <text evidence="8">The sequence shown here is derived from an EMBL/GenBank/DDBJ whole genome shotgun (WGS) entry which is preliminary data.</text>
</comment>
<proteinExistence type="inferred from homology"/>
<keyword evidence="4" id="KW-0799">Topoisomerase</keyword>
<reference evidence="8 9" key="3">
    <citation type="submission" date="2022-01" db="EMBL/GenBank/DDBJ databases">
        <authorList>
            <person name="Zhou L.Y."/>
        </authorList>
    </citation>
    <scope>NUCLEOTIDE SEQUENCE [LARGE SCALE GENOMIC DNA]</scope>
    <source>
        <strain evidence="8 9">TLK-CK17</strain>
    </source>
</reference>
<evidence type="ECO:0000259" key="7">
    <source>
        <dbReference type="Pfam" id="PF01028"/>
    </source>
</evidence>
<keyword evidence="9" id="KW-1185">Reference proteome</keyword>
<dbReference type="Gene3D" id="3.90.15.10">
    <property type="entry name" value="Topoisomerase I, Chain A, domain 3"/>
    <property type="match status" value="1"/>
</dbReference>
<dbReference type="SUPFAM" id="SSF55869">
    <property type="entry name" value="DNA topoisomerase I domain"/>
    <property type="match status" value="1"/>
</dbReference>
<evidence type="ECO:0000256" key="1">
    <source>
        <dbReference type="ARBA" id="ARBA00000213"/>
    </source>
</evidence>
<evidence type="ECO:0000256" key="6">
    <source>
        <dbReference type="ARBA" id="ARBA00023235"/>
    </source>
</evidence>
<evidence type="ECO:0000256" key="2">
    <source>
        <dbReference type="ARBA" id="ARBA00006645"/>
    </source>
</evidence>
<gene>
    <name evidence="8" type="ORF">L3V18_11490</name>
</gene>
<dbReference type="InterPro" id="IPR001631">
    <property type="entry name" value="TopoI"/>
</dbReference>
<feature type="domain" description="DNA topoisomerase I catalytic core eukaryotic-type" evidence="7">
    <location>
        <begin position="26"/>
        <end position="232"/>
    </location>
</feature>
<organism evidence="8 9">
    <name type="scientific">Marilutibacter chinensis</name>
    <dbReference type="NCBI Taxonomy" id="2912247"/>
    <lineage>
        <taxon>Bacteria</taxon>
        <taxon>Pseudomonadati</taxon>
        <taxon>Pseudomonadota</taxon>
        <taxon>Gammaproteobacteria</taxon>
        <taxon>Lysobacterales</taxon>
        <taxon>Lysobacteraceae</taxon>
        <taxon>Marilutibacter</taxon>
    </lineage>
</organism>